<reference evidence="1" key="1">
    <citation type="submission" date="2022-10" db="EMBL/GenBank/DDBJ databases">
        <authorList>
            <person name="Meaden S."/>
        </authorList>
    </citation>
    <scope>NUCLEOTIDE SEQUENCE</scope>
</reference>
<organism evidence="1">
    <name type="scientific">Ochrobactrum phage ORM_20</name>
    <dbReference type="NCBI Taxonomy" id="2985243"/>
    <lineage>
        <taxon>Viruses</taxon>
    </lineage>
</organism>
<name>A0A9N6WS47_9VIRU</name>
<sequence length="109" mass="11865">MTNRVEQFHDGKRRADSAANYLYELAETVSNAGNERLADKIADAAYYIQKGITQMDEAFGGKISDDLQDSRSSLGQILVAILNSDKIPEITSPEEAYVVSQLGLDLPGA</sequence>
<accession>A0A9N6WS47</accession>
<dbReference type="EMBL" id="OX359470">
    <property type="protein sequence ID" value="CAI3971203.1"/>
    <property type="molecule type" value="Genomic_DNA"/>
</dbReference>
<evidence type="ECO:0000313" key="1">
    <source>
        <dbReference type="EMBL" id="CAI3971203.1"/>
    </source>
</evidence>
<gene>
    <name evidence="1" type="ORF">ORM20_00154</name>
</gene>
<proteinExistence type="predicted"/>
<protein>
    <submittedName>
        <fullName evidence="1">Uncharacterized protein</fullName>
    </submittedName>
</protein>